<dbReference type="OrthoDB" id="37659at2759"/>
<dbReference type="GO" id="GO:0016491">
    <property type="term" value="F:oxidoreductase activity"/>
    <property type="evidence" value="ECO:0007669"/>
    <property type="project" value="UniProtKB-KW"/>
</dbReference>
<dbReference type="Pfam" id="PF00106">
    <property type="entry name" value="adh_short"/>
    <property type="match status" value="1"/>
</dbReference>
<dbReference type="InterPro" id="IPR002347">
    <property type="entry name" value="SDR_fam"/>
</dbReference>
<keyword evidence="6" id="KW-1185">Reference proteome</keyword>
<gene>
    <name evidence="5" type="ORF">VSDG_10027</name>
</gene>
<dbReference type="PANTHER" id="PTHR44196:SF1">
    <property type="entry name" value="DEHYDROGENASE_REDUCTASE SDR FAMILY MEMBER 7B"/>
    <property type="match status" value="1"/>
</dbReference>
<dbReference type="GO" id="GO:0016020">
    <property type="term" value="C:membrane"/>
    <property type="evidence" value="ECO:0007669"/>
    <property type="project" value="TreeGrafter"/>
</dbReference>
<proteinExistence type="inferred from homology"/>
<name>A0A423V879_CYTCH</name>
<evidence type="ECO:0000313" key="5">
    <source>
        <dbReference type="EMBL" id="ROV87031.1"/>
    </source>
</evidence>
<dbReference type="InterPro" id="IPR020904">
    <property type="entry name" value="Sc_DH/Rdtase_CS"/>
</dbReference>
<dbReference type="Proteomes" id="UP000284375">
    <property type="component" value="Unassembled WGS sequence"/>
</dbReference>
<comment type="function">
    <text evidence="4">Putative oxidoreductase.</text>
</comment>
<reference evidence="5 6" key="1">
    <citation type="submission" date="2015-09" db="EMBL/GenBank/DDBJ databases">
        <title>Host preference determinants of Valsa canker pathogens revealed by comparative genomics.</title>
        <authorList>
            <person name="Yin Z."/>
            <person name="Huang L."/>
        </authorList>
    </citation>
    <scope>NUCLEOTIDE SEQUENCE [LARGE SCALE GENOMIC DNA]</scope>
    <source>
        <strain evidence="5 6">YSFL</strain>
    </source>
</reference>
<dbReference type="SUPFAM" id="SSF51735">
    <property type="entry name" value="NAD(P)-binding Rossmann-fold domains"/>
    <property type="match status" value="1"/>
</dbReference>
<keyword evidence="2" id="KW-0521">NADP</keyword>
<dbReference type="PROSITE" id="PS00061">
    <property type="entry name" value="ADH_SHORT"/>
    <property type="match status" value="1"/>
</dbReference>
<evidence type="ECO:0000256" key="3">
    <source>
        <dbReference type="ARBA" id="ARBA00023002"/>
    </source>
</evidence>
<evidence type="ECO:0000313" key="6">
    <source>
        <dbReference type="Proteomes" id="UP000284375"/>
    </source>
</evidence>
<dbReference type="STRING" id="252740.A0A423V879"/>
<organism evidence="5 6">
    <name type="scientific">Cytospora chrysosperma</name>
    <name type="common">Cytospora canker fungus</name>
    <name type="synonym">Sphaeria chrysosperma</name>
    <dbReference type="NCBI Taxonomy" id="252740"/>
    <lineage>
        <taxon>Eukaryota</taxon>
        <taxon>Fungi</taxon>
        <taxon>Dikarya</taxon>
        <taxon>Ascomycota</taxon>
        <taxon>Pezizomycotina</taxon>
        <taxon>Sordariomycetes</taxon>
        <taxon>Sordariomycetidae</taxon>
        <taxon>Diaporthales</taxon>
        <taxon>Cytosporaceae</taxon>
        <taxon>Cytospora</taxon>
    </lineage>
</organism>
<comment type="caution">
    <text evidence="5">The sequence shown here is derived from an EMBL/GenBank/DDBJ whole genome shotgun (WGS) entry which is preliminary data.</text>
</comment>
<accession>A0A423V879</accession>
<dbReference type="Gene3D" id="3.40.50.720">
    <property type="entry name" value="NAD(P)-binding Rossmann-like Domain"/>
    <property type="match status" value="1"/>
</dbReference>
<dbReference type="AlphaFoldDB" id="A0A423V879"/>
<comment type="similarity">
    <text evidence="1">Belongs to the short-chain dehydrogenases/reductases (SDR) family.</text>
</comment>
<evidence type="ECO:0000256" key="4">
    <source>
        <dbReference type="ARBA" id="ARBA00037096"/>
    </source>
</evidence>
<keyword evidence="3" id="KW-0560">Oxidoreductase</keyword>
<protein>
    <submittedName>
        <fullName evidence="5">Uncharacterized protein</fullName>
    </submittedName>
</protein>
<sequence length="310" mass="33367">MVHERLRMIGALLALALPAIHLLRRIGPLHRQRSFSSPERVLILGASSGVGYATARQYARRGARVCVVARRADRINALEAECGHNCIAVAADLSVVEDMVKVRQTIENAWGGLDTIHVCAGVSALQPVMALTGVEEKEDAAGQGIQYAIDVAGKAVQGNFLGPLVAALVFIPMLTRTSAHPAILLVSSMAALVPAPTRALYAATKASSLLLYQSLAIEHRDIAFSFILPATIEGDFRASAVDAGPVRESDPNKHGLKIGYVAARCIDAVDNGVRGNVIMPWFPYALAHYLYYLCPSLIERMAAKKYNFAR</sequence>
<dbReference type="PRINTS" id="PR00081">
    <property type="entry name" value="GDHRDH"/>
</dbReference>
<dbReference type="EMBL" id="LJZO01000097">
    <property type="protein sequence ID" value="ROV87031.1"/>
    <property type="molecule type" value="Genomic_DNA"/>
</dbReference>
<dbReference type="PANTHER" id="PTHR44196">
    <property type="entry name" value="DEHYDROGENASE/REDUCTASE SDR FAMILY MEMBER 7B"/>
    <property type="match status" value="1"/>
</dbReference>
<evidence type="ECO:0000256" key="2">
    <source>
        <dbReference type="ARBA" id="ARBA00022857"/>
    </source>
</evidence>
<dbReference type="InterPro" id="IPR036291">
    <property type="entry name" value="NAD(P)-bd_dom_sf"/>
</dbReference>
<evidence type="ECO:0000256" key="1">
    <source>
        <dbReference type="ARBA" id="ARBA00006484"/>
    </source>
</evidence>